<dbReference type="EMBL" id="FODY01000009">
    <property type="protein sequence ID" value="SEP03425.1"/>
    <property type="molecule type" value="Genomic_DNA"/>
</dbReference>
<accession>A0A1H8UJR1</accession>
<dbReference type="OrthoDB" id="5113885at2"/>
<dbReference type="GO" id="GO:0009401">
    <property type="term" value="P:phosphoenolpyruvate-dependent sugar phosphotransferase system"/>
    <property type="evidence" value="ECO:0007669"/>
    <property type="project" value="InterPro"/>
</dbReference>
<gene>
    <name evidence="2" type="ORF">SAMN04490178_1097</name>
</gene>
<dbReference type="InterPro" id="IPR004716">
    <property type="entry name" value="PTS_IIA_glucitol/sorbitol-sp"/>
</dbReference>
<dbReference type="GO" id="GO:0016301">
    <property type="term" value="F:kinase activity"/>
    <property type="evidence" value="ECO:0007669"/>
    <property type="project" value="TreeGrafter"/>
</dbReference>
<reference evidence="2 3" key="1">
    <citation type="submission" date="2016-10" db="EMBL/GenBank/DDBJ databases">
        <authorList>
            <person name="de Groot N.N."/>
        </authorList>
    </citation>
    <scope>NUCLEOTIDE SEQUENCE [LARGE SCALE GENOMIC DNA]</scope>
    <source>
        <strain evidence="2 3">DSM 13305</strain>
    </source>
</reference>
<dbReference type="Pfam" id="PF03829">
    <property type="entry name" value="PTSIIA_gutA"/>
    <property type="match status" value="1"/>
</dbReference>
<organism evidence="2 3">
    <name type="scientific">Propionispora vibrioides</name>
    <dbReference type="NCBI Taxonomy" id="112903"/>
    <lineage>
        <taxon>Bacteria</taxon>
        <taxon>Bacillati</taxon>
        <taxon>Bacillota</taxon>
        <taxon>Negativicutes</taxon>
        <taxon>Selenomonadales</taxon>
        <taxon>Sporomusaceae</taxon>
        <taxon>Propionispora</taxon>
    </lineage>
</organism>
<dbReference type="InterPro" id="IPR036665">
    <property type="entry name" value="PTS_IIA_glucitol/sorbitol_sf"/>
</dbReference>
<name>A0A1H8UJR1_9FIRM</name>
<protein>
    <submittedName>
        <fullName evidence="2">PTS system, glucitol/sorbitol-specific IIA component</fullName>
    </submittedName>
</protein>
<dbReference type="Proteomes" id="UP000198847">
    <property type="component" value="Unassembled WGS sequence"/>
</dbReference>
<evidence type="ECO:0000313" key="3">
    <source>
        <dbReference type="Proteomes" id="UP000198847"/>
    </source>
</evidence>
<proteinExistence type="predicted"/>
<evidence type="ECO:0000256" key="1">
    <source>
        <dbReference type="PROSITE-ProRule" id="PRU00420"/>
    </source>
</evidence>
<dbReference type="GO" id="GO:0005737">
    <property type="term" value="C:cytoplasm"/>
    <property type="evidence" value="ECO:0007669"/>
    <property type="project" value="InterPro"/>
</dbReference>
<dbReference type="SUPFAM" id="SSF141530">
    <property type="entry name" value="PTSIIA/GutA-like"/>
    <property type="match status" value="1"/>
</dbReference>
<sequence length="121" mass="13065">MDIYRTVIGSIGPYALDFLETDVLITFYPQAPDGLKDYCLILTPADLAADIQIGDYLVLGEKRYFITAVGPVASENLRNLGHISLRFDGAITTPWAGSIHLAGGKPRAANVGETLAIEREA</sequence>
<evidence type="ECO:0000313" key="2">
    <source>
        <dbReference type="EMBL" id="SEP03425.1"/>
    </source>
</evidence>
<dbReference type="AlphaFoldDB" id="A0A1H8UJR1"/>
<dbReference type="PROSITE" id="PS51097">
    <property type="entry name" value="PTS_EIIA_TYPE_5"/>
    <property type="match status" value="1"/>
</dbReference>
<comment type="caution">
    <text evidence="1">Lacks conserved residue(s) required for the propagation of feature annotation.</text>
</comment>
<dbReference type="GO" id="GO:0008982">
    <property type="term" value="F:protein-N(PI)-phosphohistidine-sugar phosphotransferase activity"/>
    <property type="evidence" value="ECO:0007669"/>
    <property type="project" value="InterPro"/>
</dbReference>
<keyword evidence="3" id="KW-1185">Reference proteome</keyword>
<dbReference type="PANTHER" id="PTHR40398:SF1">
    <property type="entry name" value="PTS SYSTEM GLUCITOL_SORBITOL-SPECIFIC EIIA COMPONENT"/>
    <property type="match status" value="1"/>
</dbReference>
<dbReference type="PANTHER" id="PTHR40398">
    <property type="entry name" value="PTS SYSTEM GLUCITOL/SORBITOL-SPECIFIC EIIA COMPONENT"/>
    <property type="match status" value="1"/>
</dbReference>
<dbReference type="STRING" id="112903.SAMN04490178_1097"/>
<dbReference type="RefSeq" id="WP_091746032.1">
    <property type="nucleotide sequence ID" value="NZ_FODY01000009.1"/>
</dbReference>
<dbReference type="Gene3D" id="2.40.33.40">
    <property type="entry name" value="Phosphotransferase system, glucitol/sorbitol-specific IIA component"/>
    <property type="match status" value="1"/>
</dbReference>